<gene>
    <name evidence="1" type="ORF">METZ01_LOCUS293982</name>
</gene>
<feature type="non-terminal residue" evidence="1">
    <location>
        <position position="1"/>
    </location>
</feature>
<dbReference type="AlphaFoldDB" id="A0A382LX89"/>
<dbReference type="EMBL" id="UINC01089769">
    <property type="protein sequence ID" value="SVC41128.1"/>
    <property type="molecule type" value="Genomic_DNA"/>
</dbReference>
<protein>
    <submittedName>
        <fullName evidence="1">Uncharacterized protein</fullName>
    </submittedName>
</protein>
<sequence>GNAFTFAWGTNRVVANNIGEEYRWNTPLLTYAYDESFLNYFGSNGVVAIENAIRMMNAIPPVSTIKTNYPPVDRKAVNLWNFPTRPDRYHGRAASARLLDMKSHALAELFSYMGLGNAEDNAFQYEFGAIGLRNFDPISRMPSKYVNGSLLSFVLQAGGVQGGVQSFPIDLMKPAVTLAGTIDHAAVRLAEGKYLVGPTRDDIGGLRELYRKDNFNVEPLPPFTFQVVTNQPNLTNPAIFSIDLRWFCKESRTNTPAAFQQFVLTNQWWGPVHTNLNIPPLVTLKTNVTWEMGWTTNVTPYLTNFPWTPVGQPATLVYLTNKYRTFQPSFDYIFGNVVTNIHVPADESKVLYRSWEVIPNAPLWSVVGTVPTTTNYTTTILNDECPHGEIIIL</sequence>
<feature type="non-terminal residue" evidence="1">
    <location>
        <position position="393"/>
    </location>
</feature>
<evidence type="ECO:0000313" key="1">
    <source>
        <dbReference type="EMBL" id="SVC41128.1"/>
    </source>
</evidence>
<proteinExistence type="predicted"/>
<organism evidence="1">
    <name type="scientific">marine metagenome</name>
    <dbReference type="NCBI Taxonomy" id="408172"/>
    <lineage>
        <taxon>unclassified sequences</taxon>
        <taxon>metagenomes</taxon>
        <taxon>ecological metagenomes</taxon>
    </lineage>
</organism>
<accession>A0A382LX89</accession>
<name>A0A382LX89_9ZZZZ</name>
<reference evidence="1" key="1">
    <citation type="submission" date="2018-05" db="EMBL/GenBank/DDBJ databases">
        <authorList>
            <person name="Lanie J.A."/>
            <person name="Ng W.-L."/>
            <person name="Kazmierczak K.M."/>
            <person name="Andrzejewski T.M."/>
            <person name="Davidsen T.M."/>
            <person name="Wayne K.J."/>
            <person name="Tettelin H."/>
            <person name="Glass J.I."/>
            <person name="Rusch D."/>
            <person name="Podicherti R."/>
            <person name="Tsui H.-C.T."/>
            <person name="Winkler M.E."/>
        </authorList>
    </citation>
    <scope>NUCLEOTIDE SEQUENCE</scope>
</reference>